<dbReference type="PROSITE" id="PS00606">
    <property type="entry name" value="KS3_1"/>
    <property type="match status" value="1"/>
</dbReference>
<dbReference type="Gene3D" id="1.10.1200.10">
    <property type="entry name" value="ACP-like"/>
    <property type="match status" value="1"/>
</dbReference>
<dbReference type="InterPro" id="IPR020841">
    <property type="entry name" value="PKS_Beta-ketoAc_synthase_dom"/>
</dbReference>
<keyword evidence="2" id="KW-0597">Phosphoprotein</keyword>
<dbReference type="Pfam" id="PF00550">
    <property type="entry name" value="PP-binding"/>
    <property type="match status" value="1"/>
</dbReference>
<evidence type="ECO:0000259" key="6">
    <source>
        <dbReference type="PROSITE" id="PS52004"/>
    </source>
</evidence>
<dbReference type="InterPro" id="IPR050091">
    <property type="entry name" value="PKS_NRPS_Biosynth_Enz"/>
</dbReference>
<dbReference type="SUPFAM" id="SSF47336">
    <property type="entry name" value="ACP-like"/>
    <property type="match status" value="1"/>
</dbReference>
<keyword evidence="8" id="KW-1185">Reference proteome</keyword>
<dbReference type="EMBL" id="JBHTRV010000014">
    <property type="protein sequence ID" value="MFE5982125.1"/>
    <property type="molecule type" value="Genomic_DNA"/>
</dbReference>
<dbReference type="Pfam" id="PF00109">
    <property type="entry name" value="ketoacyl-synt"/>
    <property type="match status" value="1"/>
</dbReference>
<evidence type="ECO:0000259" key="5">
    <source>
        <dbReference type="PROSITE" id="PS50075"/>
    </source>
</evidence>
<comment type="caution">
    <text evidence="7">The sequence shown here is derived from an EMBL/GenBank/DDBJ whole genome shotgun (WGS) entry which is preliminary data.</text>
</comment>
<evidence type="ECO:0000256" key="2">
    <source>
        <dbReference type="ARBA" id="ARBA00022553"/>
    </source>
</evidence>
<dbReference type="Proteomes" id="UP001600424">
    <property type="component" value="Unassembled WGS sequence"/>
</dbReference>
<evidence type="ECO:0000256" key="3">
    <source>
        <dbReference type="ARBA" id="ARBA00022679"/>
    </source>
</evidence>
<protein>
    <submittedName>
        <fullName evidence="7">Beta-ketoacyl synthase N-terminal-like domain-containing protein</fullName>
    </submittedName>
</protein>
<dbReference type="Gene3D" id="1.10.1240.100">
    <property type="match status" value="1"/>
</dbReference>
<dbReference type="InterPro" id="IPR016039">
    <property type="entry name" value="Thiolase-like"/>
</dbReference>
<dbReference type="Gene3D" id="3.40.47.10">
    <property type="match status" value="1"/>
</dbReference>
<evidence type="ECO:0000256" key="1">
    <source>
        <dbReference type="ARBA" id="ARBA00022450"/>
    </source>
</evidence>
<keyword evidence="1" id="KW-0596">Phosphopantetheine</keyword>
<dbReference type="Pfam" id="PF22621">
    <property type="entry name" value="CurL-like_PKS_C"/>
    <property type="match status" value="1"/>
</dbReference>
<dbReference type="SMART" id="SM00823">
    <property type="entry name" value="PKS_PP"/>
    <property type="match status" value="1"/>
</dbReference>
<dbReference type="Pfam" id="PF02801">
    <property type="entry name" value="Ketoacyl-synt_C"/>
    <property type="match status" value="1"/>
</dbReference>
<keyword evidence="3" id="KW-0808">Transferase</keyword>
<dbReference type="PROSITE" id="PS50075">
    <property type="entry name" value="CARRIER"/>
    <property type="match status" value="1"/>
</dbReference>
<proteinExistence type="predicted"/>
<dbReference type="InterPro" id="IPR036736">
    <property type="entry name" value="ACP-like_sf"/>
</dbReference>
<evidence type="ECO:0000313" key="8">
    <source>
        <dbReference type="Proteomes" id="UP001600424"/>
    </source>
</evidence>
<dbReference type="InterPro" id="IPR014030">
    <property type="entry name" value="Ketoacyl_synth_N"/>
</dbReference>
<sequence>MQRTPLHAQPIAVIGMAARFAGAGDVESYWTNLVDGVESVARVDADGPVDGGAHRVHAAAKVADVEWFDADFFRTPPAEALVMDPQQRVLLEVAAEALEDAGYAGQRDAVVGVFVGSGENHYFREFVAPAEERAGRGGDVRVTLANEKDFLAPRLAFKLGLTGPSITVQTGCATALSAVAQACSALAAGDCDIALAGGVSLLMPDVDGYDYTEGGILSADGRCRAFDADATGTVPGAGAGIVVLRRDTDARDAHDRRRAVIRGWAVNNDGGSRASFTVPNIAGQEAVIRGALARAGVAPDEVGYVEAHGTGTAIGDPVEFEALRRVFATPGRAAESLTLSSVKPSIGHTDAAAGVAGLIKATLAVERATVPGTLHFRRPNPEIPLASSPFVITAETRAWDGEGPRIAGVSSFGLGGSNAHVVVEAAEAEPTAAAARPRQVIALSARTDDELTRMRERLAERLASTPPGAGADLADIAYTLGVGRARFARRWAAVVADGDEALAQLKAAAETGRPTTRWSLAVHGTPAELAALGERLLVDEPLFRSAVAELADGFAGETPLDALAPQRAGALTALGIARVLRRLGLTFSRVDAPDWARPATDWLAQGGDAAALEAALAACAGDGADAGSVRERAGQVLVGPSFDLTEAVAAAWRAGVAVDWAAYYGDEARGRVPLPTYPFTRTRFWLDRPEPRPEPELVRPETPEAAAVDVAAFVEQVWREVLGIQHIAPDAHFVNDLGGDSLYAVEVGARLNAGFGIDLPVDLPFIAPTIAATTTAVEEALAMEKNS</sequence>
<accession>A0ABW6IZB2</accession>
<dbReference type="PANTHER" id="PTHR43775:SF37">
    <property type="entry name" value="SI:DKEY-61P9.11"/>
    <property type="match status" value="1"/>
</dbReference>
<dbReference type="InterPro" id="IPR014031">
    <property type="entry name" value="Ketoacyl_synth_C"/>
</dbReference>
<dbReference type="Gene3D" id="3.30.70.3290">
    <property type="match status" value="1"/>
</dbReference>
<dbReference type="InterPro" id="IPR009081">
    <property type="entry name" value="PP-bd_ACP"/>
</dbReference>
<dbReference type="SMART" id="SM00825">
    <property type="entry name" value="PKS_KS"/>
    <property type="match status" value="1"/>
</dbReference>
<dbReference type="CDD" id="cd00833">
    <property type="entry name" value="PKS"/>
    <property type="match status" value="1"/>
</dbReference>
<name>A0ABW6IZB2_STRWE</name>
<organism evidence="7 8">
    <name type="scientific">Streptomyces wedmorensis</name>
    <dbReference type="NCBI Taxonomy" id="43759"/>
    <lineage>
        <taxon>Bacteria</taxon>
        <taxon>Bacillati</taxon>
        <taxon>Actinomycetota</taxon>
        <taxon>Actinomycetes</taxon>
        <taxon>Kitasatosporales</taxon>
        <taxon>Streptomycetaceae</taxon>
        <taxon>Streptomyces</taxon>
    </lineage>
</organism>
<evidence type="ECO:0000313" key="7">
    <source>
        <dbReference type="EMBL" id="MFE5982125.1"/>
    </source>
</evidence>
<keyword evidence="4" id="KW-0012">Acyltransferase</keyword>
<feature type="domain" description="Carrier" evidence="5">
    <location>
        <begin position="705"/>
        <end position="781"/>
    </location>
</feature>
<feature type="domain" description="Ketosynthase family 3 (KS3)" evidence="6">
    <location>
        <begin position="8"/>
        <end position="425"/>
    </location>
</feature>
<dbReference type="PROSITE" id="PS52004">
    <property type="entry name" value="KS3_2"/>
    <property type="match status" value="1"/>
</dbReference>
<dbReference type="PANTHER" id="PTHR43775">
    <property type="entry name" value="FATTY ACID SYNTHASE"/>
    <property type="match status" value="1"/>
</dbReference>
<reference evidence="7 8" key="1">
    <citation type="submission" date="2024-09" db="EMBL/GenBank/DDBJ databases">
        <title>The Natural Products Discovery Center: Release of the First 8490 Sequenced Strains for Exploring Actinobacteria Biosynthetic Diversity.</title>
        <authorList>
            <person name="Kalkreuter E."/>
            <person name="Kautsar S.A."/>
            <person name="Yang D."/>
            <person name="Bader C.D."/>
            <person name="Teijaro C.N."/>
            <person name="Fluegel L."/>
            <person name="Davis C.M."/>
            <person name="Simpson J.R."/>
            <person name="Lauterbach L."/>
            <person name="Steele A.D."/>
            <person name="Gui C."/>
            <person name="Meng S."/>
            <person name="Li G."/>
            <person name="Viehrig K."/>
            <person name="Ye F."/>
            <person name="Su P."/>
            <person name="Kiefer A.F."/>
            <person name="Nichols A."/>
            <person name="Cepeda A.J."/>
            <person name="Yan W."/>
            <person name="Fan B."/>
            <person name="Jiang Y."/>
            <person name="Adhikari A."/>
            <person name="Zheng C.-J."/>
            <person name="Schuster L."/>
            <person name="Cowan T.M."/>
            <person name="Smanski M.J."/>
            <person name="Chevrette M.G."/>
            <person name="De Carvalho L.P.S."/>
            <person name="Shen B."/>
        </authorList>
    </citation>
    <scope>NUCLEOTIDE SEQUENCE [LARGE SCALE GENOMIC DNA]</scope>
    <source>
        <strain evidence="7 8">NPDC056472</strain>
    </source>
</reference>
<dbReference type="RefSeq" id="WP_386256456.1">
    <property type="nucleotide sequence ID" value="NZ_JBHTRV010000014.1"/>
</dbReference>
<gene>
    <name evidence="7" type="ORF">ACFQ63_20740</name>
</gene>
<dbReference type="SUPFAM" id="SSF53901">
    <property type="entry name" value="Thiolase-like"/>
    <property type="match status" value="1"/>
</dbReference>
<dbReference type="InterPro" id="IPR018201">
    <property type="entry name" value="Ketoacyl_synth_AS"/>
</dbReference>
<dbReference type="InterPro" id="IPR020806">
    <property type="entry name" value="PKS_PP-bd"/>
</dbReference>
<evidence type="ECO:0000256" key="4">
    <source>
        <dbReference type="ARBA" id="ARBA00023315"/>
    </source>
</evidence>